<dbReference type="EC" id="1.15.1.1" evidence="4"/>
<dbReference type="AlphaFoldDB" id="A0A1L7WC66"/>
<dbReference type="GO" id="GO:0005576">
    <property type="term" value="C:extracellular region"/>
    <property type="evidence" value="ECO:0007669"/>
    <property type="project" value="UniProtKB-SubCell"/>
</dbReference>
<comment type="subcellular location">
    <subcellularLocation>
        <location evidence="1">Cell envelope</location>
    </subcellularLocation>
    <subcellularLocation>
        <location evidence="2">Secreted</location>
    </subcellularLocation>
</comment>
<dbReference type="FunFam" id="2.60.40.200:FF:000007">
    <property type="entry name" value="Cell surface Cu-only superoxide dismutase 5"/>
    <property type="match status" value="1"/>
</dbReference>
<evidence type="ECO:0000256" key="4">
    <source>
        <dbReference type="ARBA" id="ARBA00012682"/>
    </source>
</evidence>
<dbReference type="STRING" id="576137.A0A1L7WC66"/>
<keyword evidence="5" id="KW-0964">Secreted</keyword>
<sequence>MHTKQIVAAVSRIALVNAQAPPVSTLSTTMSGVLPYLPVSTGFTGVETIEGAITYDGPVVDGFTGPGGNATIQSNLPPATYMAVLPMTMFDNSTNSTNGTDSIITGSITGKANSNGTGIMFYVNFAGFPSESSEGPFVYHIHNKPVPTDGNCTETLGHLDPTDRGEYHPCENSQPETCQAGDLAGKHGNITTKEFTASYLELYLSTDPSSPYFFGDKSVVIHTSNTTRLTCANFTMIASSTTTTTSSSPSSGTATSTSTATPSSYTGAASKVAGSSVIGLLVAAVGAMVL</sequence>
<accession>A0A1L7WC66</accession>
<feature type="region of interest" description="Disordered" evidence="8">
    <location>
        <begin position="241"/>
        <end position="263"/>
    </location>
</feature>
<comment type="similarity">
    <text evidence="3">Belongs to the Cu-Zn superoxide dismutase family.</text>
</comment>
<dbReference type="EMBL" id="FJOG01000001">
    <property type="protein sequence ID" value="CZR50370.1"/>
    <property type="molecule type" value="Genomic_DNA"/>
</dbReference>
<comment type="catalytic activity">
    <reaction evidence="7">
        <text>2 superoxide + 2 H(+) = H2O2 + O2</text>
        <dbReference type="Rhea" id="RHEA:20696"/>
        <dbReference type="ChEBI" id="CHEBI:15378"/>
        <dbReference type="ChEBI" id="CHEBI:15379"/>
        <dbReference type="ChEBI" id="CHEBI:16240"/>
        <dbReference type="ChEBI" id="CHEBI:18421"/>
        <dbReference type="EC" id="1.15.1.1"/>
    </reaction>
</comment>
<dbReference type="GO" id="GO:0004784">
    <property type="term" value="F:superoxide dismutase activity"/>
    <property type="evidence" value="ECO:0007669"/>
    <property type="project" value="UniProtKB-EC"/>
</dbReference>
<dbReference type="SUPFAM" id="SSF49329">
    <property type="entry name" value="Cu,Zn superoxide dismutase-like"/>
    <property type="match status" value="1"/>
</dbReference>
<evidence type="ECO:0000256" key="1">
    <source>
        <dbReference type="ARBA" id="ARBA00004196"/>
    </source>
</evidence>
<proteinExistence type="inferred from homology"/>
<evidence type="ECO:0000256" key="7">
    <source>
        <dbReference type="ARBA" id="ARBA00049204"/>
    </source>
</evidence>
<reference evidence="9 10" key="1">
    <citation type="submission" date="2016-03" db="EMBL/GenBank/DDBJ databases">
        <authorList>
            <person name="Ploux O."/>
        </authorList>
    </citation>
    <scope>NUCLEOTIDE SEQUENCE [LARGE SCALE GENOMIC DNA]</scope>
    <source>
        <strain evidence="9 10">UAMH 11012</strain>
    </source>
</reference>
<name>A0A1L7WC66_9HELO</name>
<evidence type="ECO:0000313" key="9">
    <source>
        <dbReference type="EMBL" id="CZR50370.1"/>
    </source>
</evidence>
<dbReference type="Proteomes" id="UP000184330">
    <property type="component" value="Unassembled WGS sequence"/>
</dbReference>
<evidence type="ECO:0000313" key="10">
    <source>
        <dbReference type="Proteomes" id="UP000184330"/>
    </source>
</evidence>
<keyword evidence="6" id="KW-0049">Antioxidant</keyword>
<evidence type="ECO:0000256" key="5">
    <source>
        <dbReference type="ARBA" id="ARBA00022525"/>
    </source>
</evidence>
<evidence type="ECO:0000256" key="3">
    <source>
        <dbReference type="ARBA" id="ARBA00010457"/>
    </source>
</evidence>
<evidence type="ECO:0000256" key="8">
    <source>
        <dbReference type="SAM" id="MobiDB-lite"/>
    </source>
</evidence>
<dbReference type="GO" id="GO:0046872">
    <property type="term" value="F:metal ion binding"/>
    <property type="evidence" value="ECO:0007669"/>
    <property type="project" value="InterPro"/>
</dbReference>
<dbReference type="OrthoDB" id="159229at2759"/>
<organism evidence="9 10">
    <name type="scientific">Phialocephala subalpina</name>
    <dbReference type="NCBI Taxonomy" id="576137"/>
    <lineage>
        <taxon>Eukaryota</taxon>
        <taxon>Fungi</taxon>
        <taxon>Dikarya</taxon>
        <taxon>Ascomycota</taxon>
        <taxon>Pezizomycotina</taxon>
        <taxon>Leotiomycetes</taxon>
        <taxon>Helotiales</taxon>
        <taxon>Mollisiaceae</taxon>
        <taxon>Phialocephala</taxon>
        <taxon>Phialocephala fortinii species complex</taxon>
    </lineage>
</organism>
<evidence type="ECO:0000256" key="6">
    <source>
        <dbReference type="ARBA" id="ARBA00022862"/>
    </source>
</evidence>
<evidence type="ECO:0000256" key="2">
    <source>
        <dbReference type="ARBA" id="ARBA00004613"/>
    </source>
</evidence>
<dbReference type="Gene3D" id="2.60.40.200">
    <property type="entry name" value="Superoxide dismutase, copper/zinc binding domain"/>
    <property type="match status" value="1"/>
</dbReference>
<dbReference type="InterPro" id="IPR036423">
    <property type="entry name" value="SOD-like_Cu/Zn_dom_sf"/>
</dbReference>
<protein>
    <recommendedName>
        <fullName evidence="4">superoxide dismutase</fullName>
        <ecNumber evidence="4">1.15.1.1</ecNumber>
    </recommendedName>
</protein>
<gene>
    <name evidence="9" type="ORF">PAC_00242</name>
</gene>
<keyword evidence="10" id="KW-1185">Reference proteome</keyword>